<dbReference type="Proteomes" id="UP000823604">
    <property type="component" value="Unassembled WGS sequence"/>
</dbReference>
<feature type="domain" description="AAA+ ATPase" evidence="2">
    <location>
        <begin position="65"/>
        <end position="238"/>
    </location>
</feature>
<evidence type="ECO:0000313" key="4">
    <source>
        <dbReference type="Proteomes" id="UP000823604"/>
    </source>
</evidence>
<evidence type="ECO:0000313" key="3">
    <source>
        <dbReference type="EMBL" id="MBO8473172.1"/>
    </source>
</evidence>
<feature type="compositionally biased region" description="Basic and acidic residues" evidence="1">
    <location>
        <begin position="359"/>
        <end position="377"/>
    </location>
</feature>
<sequence>MESTDNTPLPQPSEFNPVTAIRQEIERVENSNVVGMLRIKTANQTILDAATRPNPKDLYHSLWYEGEVCCLFADSNLGKSIFAVQMADEIARDQKVLYVDCELSDKQFQLRYYNPETGSRHLFPENFLRAEIVAEAIRAENYEENFFVNIEAAAEAVGARVIIIDNLTYLCNASEKGDVAGLFMMKLMSLKKKHGWSLLIIAHTPKRNMSNPITQNDLAGSKKLYNFFDSVFAIGKSAKDNRLRYVKQIKVRAGEYRYDSDNVIVYEIDPGDGFLHFEHIAFSSESEHLKSKDEDEDNTEMQNILELKNQGKSIRDIACIMGMSKSAVGRAMKKAEAKAAAQAQTNQSTTASKDRKGKKAEEQKSDNDTTLFKKEEK</sequence>
<reference evidence="3" key="2">
    <citation type="journal article" date="2021" name="PeerJ">
        <title>Extensive microbial diversity within the chicken gut microbiome revealed by metagenomics and culture.</title>
        <authorList>
            <person name="Gilroy R."/>
            <person name="Ravi A."/>
            <person name="Getino M."/>
            <person name="Pursley I."/>
            <person name="Horton D.L."/>
            <person name="Alikhan N.F."/>
            <person name="Baker D."/>
            <person name="Gharbi K."/>
            <person name="Hall N."/>
            <person name="Watson M."/>
            <person name="Adriaenssens E.M."/>
            <person name="Foster-Nyarko E."/>
            <person name="Jarju S."/>
            <person name="Secka A."/>
            <person name="Antonio M."/>
            <person name="Oren A."/>
            <person name="Chaudhuri R.R."/>
            <person name="La Ragione R."/>
            <person name="Hildebrand F."/>
            <person name="Pallen M.J."/>
        </authorList>
    </citation>
    <scope>NUCLEOTIDE SEQUENCE</scope>
    <source>
        <strain evidence="3">B1-8020</strain>
    </source>
</reference>
<gene>
    <name evidence="3" type="ORF">IAB81_06030</name>
</gene>
<name>A0A9D9IIP3_9BACT</name>
<feature type="compositionally biased region" description="Low complexity" evidence="1">
    <location>
        <begin position="338"/>
        <end position="351"/>
    </location>
</feature>
<evidence type="ECO:0000256" key="1">
    <source>
        <dbReference type="SAM" id="MobiDB-lite"/>
    </source>
</evidence>
<dbReference type="InterPro" id="IPR027417">
    <property type="entry name" value="P-loop_NTPase"/>
</dbReference>
<protein>
    <submittedName>
        <fullName evidence="3">AAA family ATPase</fullName>
    </submittedName>
</protein>
<evidence type="ECO:0000259" key="2">
    <source>
        <dbReference type="SMART" id="SM00382"/>
    </source>
</evidence>
<dbReference type="SMART" id="SM00382">
    <property type="entry name" value="AAA"/>
    <property type="match status" value="1"/>
</dbReference>
<dbReference type="InterPro" id="IPR003593">
    <property type="entry name" value="AAA+_ATPase"/>
</dbReference>
<organism evidence="3 4">
    <name type="scientific">Candidatus Merdivivens pullicola</name>
    <dbReference type="NCBI Taxonomy" id="2840872"/>
    <lineage>
        <taxon>Bacteria</taxon>
        <taxon>Pseudomonadati</taxon>
        <taxon>Bacteroidota</taxon>
        <taxon>Bacteroidia</taxon>
        <taxon>Bacteroidales</taxon>
        <taxon>Muribaculaceae</taxon>
        <taxon>Muribaculaceae incertae sedis</taxon>
        <taxon>Candidatus Merdivivens</taxon>
    </lineage>
</organism>
<comment type="caution">
    <text evidence="3">The sequence shown here is derived from an EMBL/GenBank/DDBJ whole genome shotgun (WGS) entry which is preliminary data.</text>
</comment>
<reference evidence="3" key="1">
    <citation type="submission" date="2020-10" db="EMBL/GenBank/DDBJ databases">
        <authorList>
            <person name="Gilroy R."/>
        </authorList>
    </citation>
    <scope>NUCLEOTIDE SEQUENCE</scope>
    <source>
        <strain evidence="3">B1-8020</strain>
    </source>
</reference>
<dbReference type="EMBL" id="JADIMA010000059">
    <property type="protein sequence ID" value="MBO8473172.1"/>
    <property type="molecule type" value="Genomic_DNA"/>
</dbReference>
<dbReference type="AlphaFoldDB" id="A0A9D9IIP3"/>
<dbReference type="Gene3D" id="3.40.50.300">
    <property type="entry name" value="P-loop containing nucleotide triphosphate hydrolases"/>
    <property type="match status" value="1"/>
</dbReference>
<accession>A0A9D9IIP3</accession>
<feature type="region of interest" description="Disordered" evidence="1">
    <location>
        <begin position="338"/>
        <end position="377"/>
    </location>
</feature>
<proteinExistence type="predicted"/>
<dbReference type="SUPFAM" id="SSF52540">
    <property type="entry name" value="P-loop containing nucleoside triphosphate hydrolases"/>
    <property type="match status" value="1"/>
</dbReference>
<dbReference type="Pfam" id="PF13481">
    <property type="entry name" value="AAA_25"/>
    <property type="match status" value="1"/>
</dbReference>